<name>A0AAE3G2J4_9GAMM</name>
<evidence type="ECO:0000313" key="3">
    <source>
        <dbReference type="Proteomes" id="UP001205843"/>
    </source>
</evidence>
<dbReference type="Proteomes" id="UP001205843">
    <property type="component" value="Unassembled WGS sequence"/>
</dbReference>
<feature type="chain" id="PRO_5042206980" evidence="1">
    <location>
        <begin position="22"/>
        <end position="652"/>
    </location>
</feature>
<feature type="signal peptide" evidence="1">
    <location>
        <begin position="1"/>
        <end position="21"/>
    </location>
</feature>
<keyword evidence="1" id="KW-0732">Signal</keyword>
<protein>
    <submittedName>
        <fullName evidence="2">Uncharacterized protein</fullName>
    </submittedName>
</protein>
<gene>
    <name evidence="2" type="ORF">J2T57_001072</name>
</gene>
<dbReference type="EMBL" id="JALJXV010000002">
    <property type="protein sequence ID" value="MCP1673973.1"/>
    <property type="molecule type" value="Genomic_DNA"/>
</dbReference>
<dbReference type="RefSeq" id="WP_253475358.1">
    <property type="nucleotide sequence ID" value="NZ_JALJXV010000002.1"/>
</dbReference>
<evidence type="ECO:0000256" key="1">
    <source>
        <dbReference type="SAM" id="SignalP"/>
    </source>
</evidence>
<accession>A0AAE3G2J4</accession>
<evidence type="ECO:0000313" key="2">
    <source>
        <dbReference type="EMBL" id="MCP1673973.1"/>
    </source>
</evidence>
<dbReference type="AlphaFoldDB" id="A0AAE3G2J4"/>
<proteinExistence type="predicted"/>
<organism evidence="2 3">
    <name type="scientific">Natronocella acetinitrilica</name>
    <dbReference type="NCBI Taxonomy" id="414046"/>
    <lineage>
        <taxon>Bacteria</taxon>
        <taxon>Pseudomonadati</taxon>
        <taxon>Pseudomonadota</taxon>
        <taxon>Gammaproteobacteria</taxon>
        <taxon>Chromatiales</taxon>
        <taxon>Ectothiorhodospiraceae</taxon>
        <taxon>Natronocella</taxon>
    </lineage>
</organism>
<keyword evidence="3" id="KW-1185">Reference proteome</keyword>
<dbReference type="PROSITE" id="PS51257">
    <property type="entry name" value="PROKAR_LIPOPROTEIN"/>
    <property type="match status" value="1"/>
</dbReference>
<sequence length="652" mass="68600">MLIRYRVAALATTLCASFILAACNSGGGGGGGGGGNGGGSTGGGGSSGSAAIVSALQVSLEGAQGLLVTGSDGTAATAAGVNGGEFDPDEYLVGVQNEVGLDPDSLYKATVDGRLERVDWTGEDGSDIPPGTIIPKAVTELTDRFVAIGFEQTVEDGETLRLSFLAEKSTGLAYSEDPMTPGPLHLNLFAEPRKITTDRDGNIYLEGLLPGVSQDGIGAVGIYRIDVSAVGSEENVEATLISGDDNYIGFWEIPYDGRFLAYAGSTPEGVSVDRLRRTDAPGFDNSDIELANRMLLGINGEVYAFDNDVEEPRLLRLDLRINNGIPETVLTEMVPPEGAPGIMIPFSVERRIVAGRLIVPAGLTVGRGSSEPFSTPYEVRPEQGYSRPVPELENIFESIRGYTATERFLFFFADTTAAAPGGADDGVIIRWDGTSGDVVRLDVPSTLDLAEFEVLSDSRVWVRAVERATDSTVIGEIDLAGAFVETGRIAGTQQVLVLRPISPAQFIVVDGLASDWPDELILTTDGGDIAALGAIADRGLLKLLVRTAEMPEGGLVLHVDDGMTEFTIKFDPDIAAFAYYTSTNGDQVNAAQEGWIAARGADGFEFAIPTETFTTGAMLSITATLADLNDDDDRVNVEDTGASIGPALYTLP</sequence>
<reference evidence="2" key="1">
    <citation type="submission" date="2022-03" db="EMBL/GenBank/DDBJ databases">
        <title>Genomic Encyclopedia of Type Strains, Phase III (KMG-III): the genomes of soil and plant-associated and newly described type strains.</title>
        <authorList>
            <person name="Whitman W."/>
        </authorList>
    </citation>
    <scope>NUCLEOTIDE SEQUENCE</scope>
    <source>
        <strain evidence="2">ANL 6-2</strain>
    </source>
</reference>
<comment type="caution">
    <text evidence="2">The sequence shown here is derived from an EMBL/GenBank/DDBJ whole genome shotgun (WGS) entry which is preliminary data.</text>
</comment>